<accession>A0A9I9DF86</accession>
<dbReference type="GO" id="GO:0005776">
    <property type="term" value="C:autophagosome"/>
    <property type="evidence" value="ECO:0007669"/>
    <property type="project" value="UniProtKB-SubCell"/>
</dbReference>
<sequence>TGGELFPSLCFKYQISTVVIAPAPASTTTTTVFFTNPALFFYRSNLQRLLLPEMAYVDHAFSITDEDIMMDSPFTVNNRPPIKEIALAVSLLVFGMIGIIVGAFMASNRVGGDRAHGVFFSLLGGLLFIPGFYYTRIAYYAYKGYKGFSFSNIPPV</sequence>
<evidence type="ECO:0000256" key="6">
    <source>
        <dbReference type="ARBA" id="ARBA00004601"/>
    </source>
</evidence>
<dbReference type="Gramene" id="MELO3C017417.2.1">
    <property type="protein sequence ID" value="MELO3C017417.2.1"/>
    <property type="gene ID" value="MELO3C017417.2"/>
</dbReference>
<keyword evidence="13" id="KW-0333">Golgi apparatus</keyword>
<keyword evidence="11 18" id="KW-1133">Transmembrane helix</keyword>
<dbReference type="InterPro" id="IPR008590">
    <property type="entry name" value="TMEM_230/134"/>
</dbReference>
<feature type="transmembrane region" description="Helical" evidence="18">
    <location>
        <begin position="85"/>
        <end position="106"/>
    </location>
</feature>
<comment type="subcellular location">
    <subcellularLocation>
        <location evidence="5">Cytoplasmic vesicle</location>
        <location evidence="5">Autophagosome</location>
    </subcellularLocation>
    <subcellularLocation>
        <location evidence="3">Cytoplasmic vesicle</location>
        <location evidence="3">Secretory vesicle</location>
        <location evidence="3">Synaptic vesicle</location>
    </subcellularLocation>
    <subcellularLocation>
        <location evidence="4">Early endosome</location>
    </subcellularLocation>
    <subcellularLocation>
        <location evidence="6">Golgi apparatus</location>
        <location evidence="6">trans-Golgi network</location>
    </subcellularLocation>
    <subcellularLocation>
        <location evidence="7">Late endosome</location>
    </subcellularLocation>
    <subcellularLocation>
        <location evidence="1">Membrane</location>
        <topology evidence="1">Multi-pass membrane protein</topology>
    </subcellularLocation>
    <subcellularLocation>
        <location evidence="2">Recycling endosome</location>
    </subcellularLocation>
</comment>
<dbReference type="GO" id="GO:0005794">
    <property type="term" value="C:Golgi apparatus"/>
    <property type="evidence" value="ECO:0007669"/>
    <property type="project" value="UniProtKB-SubCell"/>
</dbReference>
<name>A0A9I9DF86_CUCME</name>
<evidence type="ECO:0000256" key="12">
    <source>
        <dbReference type="ARBA" id="ARBA00023018"/>
    </source>
</evidence>
<dbReference type="InterPro" id="IPR044234">
    <property type="entry name" value="TMEM230"/>
</dbReference>
<evidence type="ECO:0000256" key="5">
    <source>
        <dbReference type="ARBA" id="ARBA00004419"/>
    </source>
</evidence>
<evidence type="ECO:0000256" key="3">
    <source>
        <dbReference type="ARBA" id="ARBA00004234"/>
    </source>
</evidence>
<evidence type="ECO:0000256" key="16">
    <source>
        <dbReference type="ARBA" id="ARBA00024003"/>
    </source>
</evidence>
<dbReference type="GO" id="GO:0005769">
    <property type="term" value="C:early endosome"/>
    <property type="evidence" value="ECO:0007669"/>
    <property type="project" value="UniProtKB-SubCell"/>
</dbReference>
<evidence type="ECO:0000256" key="13">
    <source>
        <dbReference type="ARBA" id="ARBA00023034"/>
    </source>
</evidence>
<evidence type="ECO:0000256" key="11">
    <source>
        <dbReference type="ARBA" id="ARBA00022989"/>
    </source>
</evidence>
<dbReference type="GO" id="GO:0055037">
    <property type="term" value="C:recycling endosome"/>
    <property type="evidence" value="ECO:0007669"/>
    <property type="project" value="UniProtKB-SubCell"/>
</dbReference>
<protein>
    <recommendedName>
        <fullName evidence="17">Transmembrane protein 230</fullName>
    </recommendedName>
</protein>
<evidence type="ECO:0000256" key="8">
    <source>
        <dbReference type="ARBA" id="ARBA00007743"/>
    </source>
</evidence>
<evidence type="ECO:0000256" key="1">
    <source>
        <dbReference type="ARBA" id="ARBA00004141"/>
    </source>
</evidence>
<comment type="function">
    <text evidence="16">Involved in trafficking and recycling of synaptic vesicles.</text>
</comment>
<keyword evidence="9 18" id="KW-0812">Transmembrane</keyword>
<dbReference type="GO" id="GO:0016020">
    <property type="term" value="C:membrane"/>
    <property type="evidence" value="ECO:0007669"/>
    <property type="project" value="UniProtKB-SubCell"/>
</dbReference>
<evidence type="ECO:0000256" key="15">
    <source>
        <dbReference type="ARBA" id="ARBA00023329"/>
    </source>
</evidence>
<evidence type="ECO:0000313" key="19">
    <source>
        <dbReference type="EnsemblPlants" id="MELO3C017417.2.1"/>
    </source>
</evidence>
<keyword evidence="12" id="KW-0770">Synapse</keyword>
<evidence type="ECO:0000256" key="14">
    <source>
        <dbReference type="ARBA" id="ARBA00023136"/>
    </source>
</evidence>
<proteinExistence type="inferred from homology"/>
<feature type="transmembrane region" description="Helical" evidence="18">
    <location>
        <begin position="118"/>
        <end position="142"/>
    </location>
</feature>
<evidence type="ECO:0000256" key="9">
    <source>
        <dbReference type="ARBA" id="ARBA00022692"/>
    </source>
</evidence>
<dbReference type="PANTHER" id="PTHR15664:SF6">
    <property type="entry name" value="TRANSMEMBRANE PROTEIN 230"/>
    <property type="match status" value="1"/>
</dbReference>
<reference evidence="19" key="1">
    <citation type="submission" date="2023-03" db="UniProtKB">
        <authorList>
            <consortium name="EnsemblPlants"/>
        </authorList>
    </citation>
    <scope>IDENTIFICATION</scope>
</reference>
<dbReference type="PANTHER" id="PTHR15664">
    <property type="entry name" value="C20ORF30 PROTEIN"/>
    <property type="match status" value="1"/>
</dbReference>
<dbReference type="GO" id="GO:0005770">
    <property type="term" value="C:late endosome"/>
    <property type="evidence" value="ECO:0007669"/>
    <property type="project" value="UniProtKB-SubCell"/>
</dbReference>
<evidence type="ECO:0000256" key="18">
    <source>
        <dbReference type="SAM" id="Phobius"/>
    </source>
</evidence>
<keyword evidence="15" id="KW-0968">Cytoplasmic vesicle</keyword>
<evidence type="ECO:0000256" key="2">
    <source>
        <dbReference type="ARBA" id="ARBA00004172"/>
    </source>
</evidence>
<keyword evidence="14 18" id="KW-0472">Membrane</keyword>
<evidence type="ECO:0000256" key="10">
    <source>
        <dbReference type="ARBA" id="ARBA00022753"/>
    </source>
</evidence>
<keyword evidence="10" id="KW-0967">Endosome</keyword>
<evidence type="ECO:0000256" key="17">
    <source>
        <dbReference type="ARBA" id="ARBA00024088"/>
    </source>
</evidence>
<evidence type="ECO:0000256" key="7">
    <source>
        <dbReference type="ARBA" id="ARBA00004603"/>
    </source>
</evidence>
<dbReference type="Pfam" id="PF05915">
    <property type="entry name" value="TMEM_230_134"/>
    <property type="match status" value="1"/>
</dbReference>
<evidence type="ECO:0000256" key="4">
    <source>
        <dbReference type="ARBA" id="ARBA00004412"/>
    </source>
</evidence>
<dbReference type="AlphaFoldDB" id="A0A9I9DF86"/>
<dbReference type="EnsemblPlants" id="MELO3C017417.2.1">
    <property type="protein sequence ID" value="MELO3C017417.2.1"/>
    <property type="gene ID" value="MELO3C017417.2"/>
</dbReference>
<comment type="similarity">
    <text evidence="8">Belongs to the TMEM134/TMEM230 family.</text>
</comment>
<organism evidence="19">
    <name type="scientific">Cucumis melo</name>
    <name type="common">Muskmelon</name>
    <dbReference type="NCBI Taxonomy" id="3656"/>
    <lineage>
        <taxon>Eukaryota</taxon>
        <taxon>Viridiplantae</taxon>
        <taxon>Streptophyta</taxon>
        <taxon>Embryophyta</taxon>
        <taxon>Tracheophyta</taxon>
        <taxon>Spermatophyta</taxon>
        <taxon>Magnoliopsida</taxon>
        <taxon>eudicotyledons</taxon>
        <taxon>Gunneridae</taxon>
        <taxon>Pentapetalae</taxon>
        <taxon>rosids</taxon>
        <taxon>fabids</taxon>
        <taxon>Cucurbitales</taxon>
        <taxon>Cucurbitaceae</taxon>
        <taxon>Benincaseae</taxon>
        <taxon>Cucumis</taxon>
    </lineage>
</organism>